<dbReference type="InterPro" id="IPR052220">
    <property type="entry name" value="METTL25"/>
</dbReference>
<proteinExistence type="predicted"/>
<dbReference type="AlphaFoldDB" id="A0A0L0C3C2"/>
<reference evidence="2 3" key="1">
    <citation type="journal article" date="2015" name="Nat. Commun.">
        <title>Lucilia cuprina genome unlocks parasitic fly biology to underpin future interventions.</title>
        <authorList>
            <person name="Anstead C.A."/>
            <person name="Korhonen P.K."/>
            <person name="Young N.D."/>
            <person name="Hall R.S."/>
            <person name="Jex A.R."/>
            <person name="Murali S.C."/>
            <person name="Hughes D.S."/>
            <person name="Lee S.F."/>
            <person name="Perry T."/>
            <person name="Stroehlein A.J."/>
            <person name="Ansell B.R."/>
            <person name="Breugelmans B."/>
            <person name="Hofmann A."/>
            <person name="Qu J."/>
            <person name="Dugan S."/>
            <person name="Lee S.L."/>
            <person name="Chao H."/>
            <person name="Dinh H."/>
            <person name="Han Y."/>
            <person name="Doddapaneni H.V."/>
            <person name="Worley K.C."/>
            <person name="Muzny D.M."/>
            <person name="Ioannidis P."/>
            <person name="Waterhouse R.M."/>
            <person name="Zdobnov E.M."/>
            <person name="James P.J."/>
            <person name="Bagnall N.H."/>
            <person name="Kotze A.C."/>
            <person name="Gibbs R.A."/>
            <person name="Richards S."/>
            <person name="Batterham P."/>
            <person name="Gasser R.B."/>
        </authorList>
    </citation>
    <scope>NUCLEOTIDE SEQUENCE [LARGE SCALE GENOMIC DNA]</scope>
    <source>
        <strain evidence="2 3">LS</strain>
        <tissue evidence="2">Full body</tissue>
    </source>
</reference>
<feature type="domain" description="Methyltransferase" evidence="1">
    <location>
        <begin position="115"/>
        <end position="275"/>
    </location>
</feature>
<dbReference type="Proteomes" id="UP000037069">
    <property type="component" value="Unassembled WGS sequence"/>
</dbReference>
<dbReference type="SUPFAM" id="SSF53335">
    <property type="entry name" value="S-adenosyl-L-methionine-dependent methyltransferases"/>
    <property type="match status" value="1"/>
</dbReference>
<dbReference type="EMBL" id="JRES01000960">
    <property type="protein sequence ID" value="KNC26737.1"/>
    <property type="molecule type" value="Genomic_DNA"/>
</dbReference>
<accession>A0A0L0C3C2</accession>
<dbReference type="OrthoDB" id="10258156at2759"/>
<protein>
    <recommendedName>
        <fullName evidence="1">Methyltransferase domain-containing protein</fullName>
    </recommendedName>
</protein>
<dbReference type="InterPro" id="IPR025714">
    <property type="entry name" value="Methyltranfer_dom"/>
</dbReference>
<dbReference type="InterPro" id="IPR029063">
    <property type="entry name" value="SAM-dependent_MTases_sf"/>
</dbReference>
<evidence type="ECO:0000313" key="2">
    <source>
        <dbReference type="EMBL" id="KNC26737.1"/>
    </source>
</evidence>
<evidence type="ECO:0000259" key="1">
    <source>
        <dbReference type="Pfam" id="PF13679"/>
    </source>
</evidence>
<dbReference type="PANTHER" id="PTHR12496:SF0">
    <property type="entry name" value="METHYLTRANSFERASE DOMAIN-CONTAINING PROTEIN"/>
    <property type="match status" value="1"/>
</dbReference>
<gene>
    <name evidence="2" type="ORF">FF38_11381</name>
</gene>
<sequence>MSLPKVFANSTEYFQQVNEFLKKYSWIYREANTGFLKADILNQMPHQYQKYFIEITNEELNRFPYIHEPLALLNDESIKNFRYQLNELIPPEAFQEPRAMEKTIKMENLKKMNIKKQHEIQRLAAVVKENLKLNENGNEQQEKYVLIDFGSGLGYLSELLYKLNRNILVLGLEADNYRVEAAEKRVKTFMPTANNSIQYRQQFITEQSQEFIVQTVEEVFKLNYQQVTTQTTTTKMAIIGLHACADLTITSLKLFLQMPQVQHLIIMPCCYHKLQVCDESAVTKAALKFRNFPLSESLKKVLLNNDDKSNYAETQETFPTYLNRPFLRLACQQTLKRWSKCSSIEHCKHGNEMFLRAVAELIKMEGEEVVEQELIVFKRKEETANLSSLSAEDLKSFDTFSRFYGLKSKSTNDIVAWSERHRRRYLETIDKYPNGGKLAEGLTCLQTSIQKLCENLVLYDRLCYMEETALKMNLKINVRYEKIMDEELSPRCYVLIAEKL</sequence>
<name>A0A0L0C3C2_LUCCU</name>
<dbReference type="OMA" id="HIMPCCY"/>
<keyword evidence="3" id="KW-1185">Reference proteome</keyword>
<dbReference type="PANTHER" id="PTHR12496">
    <property type="entry name" value="CGI-41 METHYLTRANSFERASE"/>
    <property type="match status" value="1"/>
</dbReference>
<evidence type="ECO:0000313" key="3">
    <source>
        <dbReference type="Proteomes" id="UP000037069"/>
    </source>
</evidence>
<comment type="caution">
    <text evidence="2">The sequence shown here is derived from an EMBL/GenBank/DDBJ whole genome shotgun (WGS) entry which is preliminary data.</text>
</comment>
<dbReference type="Pfam" id="PF13679">
    <property type="entry name" value="Methyltransf_32"/>
    <property type="match status" value="1"/>
</dbReference>
<organism evidence="2 3">
    <name type="scientific">Lucilia cuprina</name>
    <name type="common">Green bottle fly</name>
    <name type="synonym">Australian sheep blowfly</name>
    <dbReference type="NCBI Taxonomy" id="7375"/>
    <lineage>
        <taxon>Eukaryota</taxon>
        <taxon>Metazoa</taxon>
        <taxon>Ecdysozoa</taxon>
        <taxon>Arthropoda</taxon>
        <taxon>Hexapoda</taxon>
        <taxon>Insecta</taxon>
        <taxon>Pterygota</taxon>
        <taxon>Neoptera</taxon>
        <taxon>Endopterygota</taxon>
        <taxon>Diptera</taxon>
        <taxon>Brachycera</taxon>
        <taxon>Muscomorpha</taxon>
        <taxon>Oestroidea</taxon>
        <taxon>Calliphoridae</taxon>
        <taxon>Luciliinae</taxon>
        <taxon>Lucilia</taxon>
    </lineage>
</organism>